<name>A0ABT8DB06_9RHOB</name>
<organism evidence="1 2">
    <name type="scientific">Paracoccus cavernae</name>
    <dbReference type="NCBI Taxonomy" id="1571207"/>
    <lineage>
        <taxon>Bacteria</taxon>
        <taxon>Pseudomonadati</taxon>
        <taxon>Pseudomonadota</taxon>
        <taxon>Alphaproteobacteria</taxon>
        <taxon>Rhodobacterales</taxon>
        <taxon>Paracoccaceae</taxon>
        <taxon>Paracoccus</taxon>
    </lineage>
</organism>
<sequence length="40" mass="4224">MAVNLTLGHTQRIIQAARAAGLSTPQTAYVLATALWEVVS</sequence>
<comment type="caution">
    <text evidence="1">The sequence shown here is derived from an EMBL/GenBank/DDBJ whole genome shotgun (WGS) entry which is preliminary data.</text>
</comment>
<reference evidence="2" key="1">
    <citation type="journal article" date="2019" name="Int. J. Syst. Evol. Microbiol.">
        <title>The Global Catalogue of Microorganisms (GCM) 10K type strain sequencing project: providing services to taxonomists for standard genome sequencing and annotation.</title>
        <authorList>
            <consortium name="The Broad Institute Genomics Platform"/>
            <consortium name="The Broad Institute Genome Sequencing Center for Infectious Disease"/>
            <person name="Wu L."/>
            <person name="Ma J."/>
        </authorList>
    </citation>
    <scope>NUCLEOTIDE SEQUENCE [LARGE SCALE GENOMIC DNA]</scope>
    <source>
        <strain evidence="2">CECT 8482</strain>
    </source>
</reference>
<gene>
    <name evidence="1" type="ORF">QWZ10_20045</name>
</gene>
<evidence type="ECO:0000313" key="1">
    <source>
        <dbReference type="EMBL" id="MDN3713461.1"/>
    </source>
</evidence>
<dbReference type="RefSeq" id="WP_377684267.1">
    <property type="nucleotide sequence ID" value="NZ_JBHMDZ010000003.1"/>
</dbReference>
<protein>
    <submittedName>
        <fullName evidence="1">Uncharacterized protein</fullName>
    </submittedName>
</protein>
<dbReference type="Proteomes" id="UP001243846">
    <property type="component" value="Unassembled WGS sequence"/>
</dbReference>
<evidence type="ECO:0000313" key="2">
    <source>
        <dbReference type="Proteomes" id="UP001243846"/>
    </source>
</evidence>
<dbReference type="EMBL" id="JAUFRC010000001">
    <property type="protein sequence ID" value="MDN3713461.1"/>
    <property type="molecule type" value="Genomic_DNA"/>
</dbReference>
<accession>A0ABT8DB06</accession>
<proteinExistence type="predicted"/>
<keyword evidence="2" id="KW-1185">Reference proteome</keyword>